<dbReference type="WBParaSite" id="NBR_0000669201-mRNA-1">
    <property type="protein sequence ID" value="NBR_0000669201-mRNA-1"/>
    <property type="gene ID" value="NBR_0000669201"/>
</dbReference>
<sequence length="97" mass="10658">MISSEPASSTRLDQGQFDITRCTTATVVVVVVGVVVRVVRVVGNCNPDLRMGAEIVSHLRTGPIAFSWPSDAENSLAGQLQYMRYMRPESDRDTESE</sequence>
<reference evidence="3" key="1">
    <citation type="submission" date="2017-02" db="UniProtKB">
        <authorList>
            <consortium name="WormBaseParasite"/>
        </authorList>
    </citation>
    <scope>IDENTIFICATION</scope>
</reference>
<name>A0A0N4XV88_NIPBR</name>
<gene>
    <name evidence="1" type="ORF">NBR_LOCUS6693</name>
</gene>
<accession>A0A0N4XV88</accession>
<proteinExistence type="predicted"/>
<reference evidence="1 2" key="2">
    <citation type="submission" date="2018-11" db="EMBL/GenBank/DDBJ databases">
        <authorList>
            <consortium name="Pathogen Informatics"/>
        </authorList>
    </citation>
    <scope>NUCLEOTIDE SEQUENCE [LARGE SCALE GENOMIC DNA]</scope>
</reference>
<dbReference type="EMBL" id="UYSL01019822">
    <property type="protein sequence ID" value="VDL70282.1"/>
    <property type="molecule type" value="Genomic_DNA"/>
</dbReference>
<evidence type="ECO:0000313" key="1">
    <source>
        <dbReference type="EMBL" id="VDL70282.1"/>
    </source>
</evidence>
<evidence type="ECO:0000313" key="2">
    <source>
        <dbReference type="Proteomes" id="UP000271162"/>
    </source>
</evidence>
<protein>
    <submittedName>
        <fullName evidence="1 3">Uncharacterized protein</fullName>
    </submittedName>
</protein>
<evidence type="ECO:0000313" key="3">
    <source>
        <dbReference type="WBParaSite" id="NBR_0000669201-mRNA-1"/>
    </source>
</evidence>
<organism evidence="3">
    <name type="scientific">Nippostrongylus brasiliensis</name>
    <name type="common">Rat hookworm</name>
    <dbReference type="NCBI Taxonomy" id="27835"/>
    <lineage>
        <taxon>Eukaryota</taxon>
        <taxon>Metazoa</taxon>
        <taxon>Ecdysozoa</taxon>
        <taxon>Nematoda</taxon>
        <taxon>Chromadorea</taxon>
        <taxon>Rhabditida</taxon>
        <taxon>Rhabditina</taxon>
        <taxon>Rhabditomorpha</taxon>
        <taxon>Strongyloidea</taxon>
        <taxon>Heligmosomidae</taxon>
        <taxon>Nippostrongylus</taxon>
    </lineage>
</organism>
<keyword evidence="2" id="KW-1185">Reference proteome</keyword>
<dbReference type="Proteomes" id="UP000271162">
    <property type="component" value="Unassembled WGS sequence"/>
</dbReference>
<dbReference type="AlphaFoldDB" id="A0A0N4XV88"/>